<dbReference type="Proteomes" id="UP000299102">
    <property type="component" value="Unassembled WGS sequence"/>
</dbReference>
<dbReference type="InterPro" id="IPR005302">
    <property type="entry name" value="MoCF_Sase_C"/>
</dbReference>
<comment type="caution">
    <text evidence="2">The sequence shown here is derived from an EMBL/GenBank/DDBJ whole genome shotgun (WGS) entry which is preliminary data.</text>
</comment>
<accession>A0A4C1Z075</accession>
<dbReference type="PANTHER" id="PTHR14237">
    <property type="entry name" value="MOLYBDOPTERIN COFACTOR SULFURASE MOSC"/>
    <property type="match status" value="1"/>
</dbReference>
<evidence type="ECO:0000259" key="1">
    <source>
        <dbReference type="PROSITE" id="PS51340"/>
    </source>
</evidence>
<dbReference type="InterPro" id="IPR011037">
    <property type="entry name" value="Pyrv_Knase-like_insert_dom_sf"/>
</dbReference>
<proteinExistence type="predicted"/>
<dbReference type="EMBL" id="BGZK01001441">
    <property type="protein sequence ID" value="GBP79995.1"/>
    <property type="molecule type" value="Genomic_DNA"/>
</dbReference>
<protein>
    <submittedName>
        <fullName evidence="2">Mitochondrial amidoxime-reducing component 1</fullName>
    </submittedName>
</protein>
<organism evidence="2 3">
    <name type="scientific">Eumeta variegata</name>
    <name type="common">Bagworm moth</name>
    <name type="synonym">Eumeta japonica</name>
    <dbReference type="NCBI Taxonomy" id="151549"/>
    <lineage>
        <taxon>Eukaryota</taxon>
        <taxon>Metazoa</taxon>
        <taxon>Ecdysozoa</taxon>
        <taxon>Arthropoda</taxon>
        <taxon>Hexapoda</taxon>
        <taxon>Insecta</taxon>
        <taxon>Pterygota</taxon>
        <taxon>Neoptera</taxon>
        <taxon>Endopterygota</taxon>
        <taxon>Lepidoptera</taxon>
        <taxon>Glossata</taxon>
        <taxon>Ditrysia</taxon>
        <taxon>Tineoidea</taxon>
        <taxon>Psychidae</taxon>
        <taxon>Oiketicinae</taxon>
        <taxon>Eumeta</taxon>
    </lineage>
</organism>
<dbReference type="STRING" id="151549.A0A4C1Z075"/>
<name>A0A4C1Z075_EUMVA</name>
<dbReference type="AlphaFoldDB" id="A0A4C1Z075"/>
<keyword evidence="3" id="KW-1185">Reference proteome</keyword>
<evidence type="ECO:0000313" key="3">
    <source>
        <dbReference type="Proteomes" id="UP000299102"/>
    </source>
</evidence>
<dbReference type="PANTHER" id="PTHR14237:SF19">
    <property type="entry name" value="MITOCHONDRIAL AMIDOXIME REDUCING COMPONENT 1"/>
    <property type="match status" value="1"/>
</dbReference>
<dbReference type="GO" id="GO:0003824">
    <property type="term" value="F:catalytic activity"/>
    <property type="evidence" value="ECO:0007669"/>
    <property type="project" value="InterPro"/>
</dbReference>
<dbReference type="SUPFAM" id="SSF50800">
    <property type="entry name" value="PK beta-barrel domain-like"/>
    <property type="match status" value="1"/>
</dbReference>
<dbReference type="Pfam" id="PF03473">
    <property type="entry name" value="MOSC"/>
    <property type="match status" value="1"/>
</dbReference>
<gene>
    <name evidence="2" type="primary">Marc1</name>
    <name evidence="2" type="ORF">EVAR_77451_1</name>
</gene>
<dbReference type="PROSITE" id="PS51340">
    <property type="entry name" value="MOSC"/>
    <property type="match status" value="1"/>
</dbReference>
<reference evidence="2 3" key="1">
    <citation type="journal article" date="2019" name="Commun. Biol.">
        <title>The bagworm genome reveals a unique fibroin gene that provides high tensile strength.</title>
        <authorList>
            <person name="Kono N."/>
            <person name="Nakamura H."/>
            <person name="Ohtoshi R."/>
            <person name="Tomita M."/>
            <person name="Numata K."/>
            <person name="Arakawa K."/>
        </authorList>
    </citation>
    <scope>NUCLEOTIDE SEQUENCE [LARGE SCALE GENOMIC DNA]</scope>
</reference>
<dbReference type="GO" id="GO:0030170">
    <property type="term" value="F:pyridoxal phosphate binding"/>
    <property type="evidence" value="ECO:0007669"/>
    <property type="project" value="InterPro"/>
</dbReference>
<dbReference type="GO" id="GO:0030151">
    <property type="term" value="F:molybdenum ion binding"/>
    <property type="evidence" value="ECO:0007669"/>
    <property type="project" value="InterPro"/>
</dbReference>
<dbReference type="OrthoDB" id="17255at2759"/>
<sequence>MLSSELIHLCFRLLNRTTEGKFRLVYYAAERSRPLRHPDSVFKFEKEDTGALPDECAFNLINDASVDDLNKHLDGNKVSWRNFRPNFLVVGAHPYDEDYWKFIKIGEVVFEVLKPCTRCVLTTIDPETGIRDVKTEPLTTLKRWTDDLVRFTDHRWLQMDRDRASWKSRRRLGELDISNSER</sequence>
<evidence type="ECO:0000313" key="2">
    <source>
        <dbReference type="EMBL" id="GBP79995.1"/>
    </source>
</evidence>
<feature type="domain" description="MOSC" evidence="1">
    <location>
        <begin position="33"/>
        <end position="182"/>
    </location>
</feature>